<reference evidence="4" key="1">
    <citation type="journal article" date="2019" name="Front. Microbiol.">
        <title>Pandoravirus Celtis Illustrates the Microevolution Processes at Work in the Giant Pandoraviridae Genomes.</title>
        <authorList>
            <person name="Legendre M."/>
            <person name="Alempic J.M."/>
            <person name="Philippe N."/>
            <person name="Lartigue A."/>
            <person name="Jeudy S."/>
            <person name="Poirot O."/>
            <person name="Ta N.T."/>
            <person name="Nin S."/>
            <person name="Coute Y."/>
            <person name="Abergel C."/>
            <person name="Claverie J.M."/>
        </authorList>
    </citation>
    <scope>NUCLEOTIDE SEQUENCE</scope>
</reference>
<accession>A0A4D6EHF6</accession>
<dbReference type="SUPFAM" id="SSF82185">
    <property type="entry name" value="Histone H3 K4-specific methyltransferase SET7/9 N-terminal domain"/>
    <property type="match status" value="1"/>
</dbReference>
<dbReference type="SMART" id="SM00698">
    <property type="entry name" value="MORN"/>
    <property type="match status" value="5"/>
</dbReference>
<feature type="domain" description="F-box" evidence="3">
    <location>
        <begin position="73"/>
        <end position="117"/>
    </location>
</feature>
<evidence type="ECO:0000259" key="3">
    <source>
        <dbReference type="Pfam" id="PF12937"/>
    </source>
</evidence>
<evidence type="ECO:0000256" key="2">
    <source>
        <dbReference type="SAM" id="MobiDB-lite"/>
    </source>
</evidence>
<dbReference type="InterPro" id="IPR001810">
    <property type="entry name" value="F-box_dom"/>
</dbReference>
<protein>
    <submittedName>
        <fullName evidence="4">Morn repeat incomplete domain containing protein</fullName>
    </submittedName>
</protein>
<dbReference type="Gene3D" id="1.20.1280.50">
    <property type="match status" value="1"/>
</dbReference>
<dbReference type="Gene3D" id="2.20.110.10">
    <property type="entry name" value="Histone H3 K4-specific methyltransferase SET7/9 N-terminal domain"/>
    <property type="match status" value="2"/>
</dbReference>
<name>A0A4D6EHF6_9VIRU</name>
<keyword evidence="1" id="KW-0677">Repeat</keyword>
<feature type="region of interest" description="Disordered" evidence="2">
    <location>
        <begin position="52"/>
        <end position="72"/>
    </location>
</feature>
<dbReference type="PANTHER" id="PTHR43215:SF14">
    <property type="entry name" value="RADIAL SPOKE HEAD 1 HOMOLOG"/>
    <property type="match status" value="1"/>
</dbReference>
<evidence type="ECO:0000256" key="1">
    <source>
        <dbReference type="ARBA" id="ARBA00022737"/>
    </source>
</evidence>
<proteinExistence type="predicted"/>
<dbReference type="PANTHER" id="PTHR43215">
    <property type="entry name" value="RADIAL SPOKE HEAD 1 HOMOLOG"/>
    <property type="match status" value="1"/>
</dbReference>
<dbReference type="EMBL" id="MK174290">
    <property type="protein sequence ID" value="QBZ81127.1"/>
    <property type="molecule type" value="Genomic_DNA"/>
</dbReference>
<sequence>MRFCWRARLVPRQCQQNERADNKQTIFYDNMTKRPMAVYECALAQPDPIRLKSPLNKKSQVGEKKTQSTMRSMDDLPDEVLTHLVTVAPSAVADLAPVSKRLCRIATDDLLWKALYTRRFGPPQSMAFLACGKDWRWLYRAQLPVDLGHTRDPVGTARQHNLVYSGDFVHGLPHGWGIMINLQPDSDLGPEPKPHPPCHNPIWDPRQRDWSTLLCDLKYVERFEGQWERGLRHGMGTTIYSRGDRHNGKWKDGRRCGDGVYETANWRIECVPDRNQSAHITATSGGYVWTGRAGGPAFHGPVSMRHIDGARAMGTIHWGRFEDAMIATCADGTHYAGQCRQGKPHGVGTLLLPDGRRYEASWADGAPHGMGLVVYSDGSRRESTWENGKRTSAVLHHALPTLDPCTCLACAETLDDVHSDQRLMPRHWPTERAIDFFGRLSHVCQ</sequence>
<dbReference type="InterPro" id="IPR003409">
    <property type="entry name" value="MORN"/>
</dbReference>
<gene>
    <name evidence="4" type="ORF">pclt_cds_533</name>
</gene>
<dbReference type="Pfam" id="PF12937">
    <property type="entry name" value="F-box-like"/>
    <property type="match status" value="1"/>
</dbReference>
<dbReference type="Pfam" id="PF02493">
    <property type="entry name" value="MORN"/>
    <property type="match status" value="5"/>
</dbReference>
<evidence type="ECO:0000313" key="4">
    <source>
        <dbReference type="EMBL" id="QBZ81127.1"/>
    </source>
</evidence>
<dbReference type="SUPFAM" id="SSF81383">
    <property type="entry name" value="F-box domain"/>
    <property type="match status" value="1"/>
</dbReference>
<dbReference type="Proteomes" id="UP001237152">
    <property type="component" value="Segment"/>
</dbReference>
<evidence type="ECO:0000313" key="5">
    <source>
        <dbReference type="Proteomes" id="UP001237152"/>
    </source>
</evidence>
<dbReference type="InterPro" id="IPR036047">
    <property type="entry name" value="F-box-like_dom_sf"/>
</dbReference>
<organism evidence="4 5">
    <name type="scientific">Pandoravirus celtis</name>
    <dbReference type="NCBI Taxonomy" id="2568002"/>
    <lineage>
        <taxon>Viruses</taxon>
        <taxon>Pandoravirus</taxon>
    </lineage>
</organism>